<evidence type="ECO:0000313" key="3">
    <source>
        <dbReference type="Proteomes" id="UP000199416"/>
    </source>
</evidence>
<feature type="transmembrane region" description="Helical" evidence="1">
    <location>
        <begin position="33"/>
        <end position="52"/>
    </location>
</feature>
<feature type="transmembrane region" description="Helical" evidence="1">
    <location>
        <begin position="64"/>
        <end position="85"/>
    </location>
</feature>
<gene>
    <name evidence="2" type="ORF">SAMN05660690_1922</name>
</gene>
<proteinExistence type="predicted"/>
<keyword evidence="3" id="KW-1185">Reference proteome</keyword>
<name>A0A1G6MMA8_9ACTN</name>
<keyword evidence="1" id="KW-1133">Transmembrane helix</keyword>
<dbReference type="Proteomes" id="UP000199416">
    <property type="component" value="Unassembled WGS sequence"/>
</dbReference>
<dbReference type="OrthoDB" id="5195095at2"/>
<sequence length="159" mass="16996">MTDAVVRLAYDEARTALREQDATLANVRNRATALLAATAVGTSFAATVGLLNVDPRRGPVFPAWAGWLLLSCVVVVGAGVMVVLWPTRGWLFGPSARKILDCAGQDCDEVLTAATQAMVAGIASNDRRLRRRMTAYRVTVVVLMTQVALLVLAMVLARG</sequence>
<dbReference type="AlphaFoldDB" id="A0A1G6MMA8"/>
<evidence type="ECO:0000313" key="2">
    <source>
        <dbReference type="EMBL" id="SDC56394.1"/>
    </source>
</evidence>
<dbReference type="EMBL" id="FMZF01000002">
    <property type="protein sequence ID" value="SDC56394.1"/>
    <property type="molecule type" value="Genomic_DNA"/>
</dbReference>
<dbReference type="STRING" id="1190417.SAMN05660690_1922"/>
<feature type="transmembrane region" description="Helical" evidence="1">
    <location>
        <begin position="135"/>
        <end position="157"/>
    </location>
</feature>
<protein>
    <submittedName>
        <fullName evidence="2">Uncharacterized protein</fullName>
    </submittedName>
</protein>
<evidence type="ECO:0000256" key="1">
    <source>
        <dbReference type="SAM" id="Phobius"/>
    </source>
</evidence>
<organism evidence="2 3">
    <name type="scientific">Geodermatophilus telluris</name>
    <dbReference type="NCBI Taxonomy" id="1190417"/>
    <lineage>
        <taxon>Bacteria</taxon>
        <taxon>Bacillati</taxon>
        <taxon>Actinomycetota</taxon>
        <taxon>Actinomycetes</taxon>
        <taxon>Geodermatophilales</taxon>
        <taxon>Geodermatophilaceae</taxon>
        <taxon>Geodermatophilus</taxon>
    </lineage>
</organism>
<dbReference type="RefSeq" id="WP_091365410.1">
    <property type="nucleotide sequence ID" value="NZ_FMZF01000002.1"/>
</dbReference>
<keyword evidence="1" id="KW-0812">Transmembrane</keyword>
<keyword evidence="1" id="KW-0472">Membrane</keyword>
<accession>A0A1G6MMA8</accession>
<reference evidence="3" key="1">
    <citation type="submission" date="2016-10" db="EMBL/GenBank/DDBJ databases">
        <authorList>
            <person name="Varghese N."/>
            <person name="Submissions S."/>
        </authorList>
    </citation>
    <scope>NUCLEOTIDE SEQUENCE [LARGE SCALE GENOMIC DNA]</scope>
    <source>
        <strain evidence="3">DSM 45421</strain>
    </source>
</reference>